<protein>
    <submittedName>
        <fullName evidence="1">Uncharacterized protein</fullName>
    </submittedName>
</protein>
<gene>
    <name evidence="1" type="ORF">B4U80_12468</name>
</gene>
<dbReference type="AlphaFoldDB" id="A0A443RTJ0"/>
<organism evidence="1 2">
    <name type="scientific">Leptotrombidium deliense</name>
    <dbReference type="NCBI Taxonomy" id="299467"/>
    <lineage>
        <taxon>Eukaryota</taxon>
        <taxon>Metazoa</taxon>
        <taxon>Ecdysozoa</taxon>
        <taxon>Arthropoda</taxon>
        <taxon>Chelicerata</taxon>
        <taxon>Arachnida</taxon>
        <taxon>Acari</taxon>
        <taxon>Acariformes</taxon>
        <taxon>Trombidiformes</taxon>
        <taxon>Prostigmata</taxon>
        <taxon>Anystina</taxon>
        <taxon>Parasitengona</taxon>
        <taxon>Trombiculoidea</taxon>
        <taxon>Trombiculidae</taxon>
        <taxon>Leptotrombidium</taxon>
    </lineage>
</organism>
<dbReference type="Gene3D" id="2.30.30.30">
    <property type="match status" value="1"/>
</dbReference>
<dbReference type="VEuPathDB" id="VectorBase:LDEU013466"/>
<dbReference type="InterPro" id="IPR014722">
    <property type="entry name" value="Rib_uL2_dom2"/>
</dbReference>
<dbReference type="Proteomes" id="UP000288716">
    <property type="component" value="Unassembled WGS sequence"/>
</dbReference>
<evidence type="ECO:0000313" key="1">
    <source>
        <dbReference type="EMBL" id="RWS18574.1"/>
    </source>
</evidence>
<dbReference type="InterPro" id="IPR008991">
    <property type="entry name" value="Translation_prot_SH3-like_sf"/>
</dbReference>
<evidence type="ECO:0000313" key="2">
    <source>
        <dbReference type="Proteomes" id="UP000288716"/>
    </source>
</evidence>
<name>A0A443RTJ0_9ACAR</name>
<dbReference type="OrthoDB" id="9975114at2759"/>
<dbReference type="EMBL" id="NCKV01037656">
    <property type="protein sequence ID" value="RWS18574.1"/>
    <property type="molecule type" value="Genomic_DNA"/>
</dbReference>
<keyword evidence="2" id="KW-1185">Reference proteome</keyword>
<sequence>MAYDNYTLKVNVSNLNINDYAFLNGLPCQIDELKMDDEKLHVTGRDIFTNEIYQQSFNNGEIVMVPKIEKTECQVNNTVM</sequence>
<reference evidence="1 2" key="1">
    <citation type="journal article" date="2018" name="Gigascience">
        <title>Genomes of trombidid mites reveal novel predicted allergens and laterally-transferred genes associated with secondary metabolism.</title>
        <authorList>
            <person name="Dong X."/>
            <person name="Chaisiri K."/>
            <person name="Xia D."/>
            <person name="Armstrong S.D."/>
            <person name="Fang Y."/>
            <person name="Donnelly M.J."/>
            <person name="Kadowaki T."/>
            <person name="McGarry J.W."/>
            <person name="Darby A.C."/>
            <person name="Makepeace B.L."/>
        </authorList>
    </citation>
    <scope>NUCLEOTIDE SEQUENCE [LARGE SCALE GENOMIC DNA]</scope>
    <source>
        <strain evidence="1">UoL-UT</strain>
    </source>
</reference>
<accession>A0A443RTJ0</accession>
<comment type="caution">
    <text evidence="1">The sequence shown here is derived from an EMBL/GenBank/DDBJ whole genome shotgun (WGS) entry which is preliminary data.</text>
</comment>
<dbReference type="SUPFAM" id="SSF50104">
    <property type="entry name" value="Translation proteins SH3-like domain"/>
    <property type="match status" value="1"/>
</dbReference>
<proteinExistence type="predicted"/>